<feature type="compositionally biased region" description="Polar residues" evidence="2">
    <location>
        <begin position="277"/>
        <end position="289"/>
    </location>
</feature>
<dbReference type="SMART" id="SM00343">
    <property type="entry name" value="ZnF_C2HC"/>
    <property type="match status" value="1"/>
</dbReference>
<feature type="region of interest" description="Disordered" evidence="2">
    <location>
        <begin position="267"/>
        <end position="326"/>
    </location>
</feature>
<feature type="compositionally biased region" description="Basic and acidic residues" evidence="2">
    <location>
        <begin position="304"/>
        <end position="313"/>
    </location>
</feature>
<reference evidence="5" key="1">
    <citation type="journal article" date="2020" name="Mol. Plant Microbe">
        <title>Chromosome-scale genome assembly of Talaromyces rugulosus W13939, a mycoparasitic fungus and promising biocontrol agent.</title>
        <authorList>
            <person name="Wang B."/>
            <person name="Guo L."/>
            <person name="Ye K."/>
            <person name="Wang L."/>
        </authorList>
    </citation>
    <scope>NUCLEOTIDE SEQUENCE</scope>
    <source>
        <strain evidence="5">W13939</strain>
    </source>
</reference>
<feature type="domain" description="CCHC-type" evidence="3">
    <location>
        <begin position="330"/>
        <end position="344"/>
    </location>
</feature>
<evidence type="ECO:0000313" key="6">
    <source>
        <dbReference type="Proteomes" id="UP000509510"/>
    </source>
</evidence>
<evidence type="ECO:0000256" key="1">
    <source>
        <dbReference type="PROSITE-ProRule" id="PRU00047"/>
    </source>
</evidence>
<name>A0A7H8RE71_TALRU</name>
<dbReference type="PROSITE" id="PS50158">
    <property type="entry name" value="ZF_CCHC"/>
    <property type="match status" value="1"/>
</dbReference>
<dbReference type="SUPFAM" id="SSF57756">
    <property type="entry name" value="Retrovirus zinc finger-like domains"/>
    <property type="match status" value="1"/>
</dbReference>
<dbReference type="GeneID" id="55992327"/>
<dbReference type="Proteomes" id="UP000509510">
    <property type="component" value="Chromosome II"/>
</dbReference>
<evidence type="ECO:0000313" key="5">
    <source>
        <dbReference type="EMBL" id="QKX64782.1"/>
    </source>
</evidence>
<feature type="compositionally biased region" description="Polar residues" evidence="2">
    <location>
        <begin position="1"/>
        <end position="11"/>
    </location>
</feature>
<sequence length="380" mass="43278">MVTTRGMTSPTPDEPGTVPVPNPGFVHEEEEAQDHTSTEPAQDATSEDLPPQAVPQINMTMDMLQTLIQGLRTTGLSHAIISERRDTKVPDPKRFASKSIKEFEEWIEDVENNISSRPRSYPDEASKVQYAAAWLDGDHRIQWREKKSSIDLQSFTFDDFRTWLEDQIESPQNRGINSAMALLSLTQSNGQDPEAFYSKFSILYEKAREGSGGPPPAEDLFKYRIFLAKLLPKIRSDITRMGTLPAKLPDLITTAQRLYQIEKQERRLERKAENENNNRSGGQSPTRNQEGSDSKPTRKRKYRSDHNDREKSQKKQKSFSKNKDKSTVTCYRCNRTGHYATECKATKTAEGNPISPPKLNATHTKKEKETEKQSDKEQTQ</sequence>
<organism evidence="5 6">
    <name type="scientific">Talaromyces rugulosus</name>
    <name type="common">Penicillium rugulosum</name>
    <dbReference type="NCBI Taxonomy" id="121627"/>
    <lineage>
        <taxon>Eukaryota</taxon>
        <taxon>Fungi</taxon>
        <taxon>Dikarya</taxon>
        <taxon>Ascomycota</taxon>
        <taxon>Pezizomycotina</taxon>
        <taxon>Eurotiomycetes</taxon>
        <taxon>Eurotiomycetidae</taxon>
        <taxon>Eurotiales</taxon>
        <taxon>Trichocomaceae</taxon>
        <taxon>Talaromyces</taxon>
        <taxon>Talaromyces sect. Islandici</taxon>
    </lineage>
</organism>
<evidence type="ECO:0000313" key="4">
    <source>
        <dbReference type="EMBL" id="QKX57709.1"/>
    </source>
</evidence>
<feature type="region of interest" description="Disordered" evidence="2">
    <location>
        <begin position="341"/>
        <end position="380"/>
    </location>
</feature>
<keyword evidence="1" id="KW-0479">Metal-binding</keyword>
<dbReference type="RefSeq" id="XP_035343887.1">
    <property type="nucleotide sequence ID" value="XM_035487994.1"/>
</dbReference>
<feature type="region of interest" description="Disordered" evidence="2">
    <location>
        <begin position="1"/>
        <end position="52"/>
    </location>
</feature>
<keyword evidence="1" id="KW-0862">Zinc</keyword>
<proteinExistence type="predicted"/>
<evidence type="ECO:0000256" key="2">
    <source>
        <dbReference type="SAM" id="MobiDB-lite"/>
    </source>
</evidence>
<dbReference type="EMBL" id="CP055903">
    <property type="protein sequence ID" value="QKX64782.1"/>
    <property type="molecule type" value="Genomic_DNA"/>
</dbReference>
<dbReference type="KEGG" id="trg:TRUGW13939_04827"/>
<accession>A0A7H8RE71</accession>
<dbReference type="Gene3D" id="4.10.60.10">
    <property type="entry name" value="Zinc finger, CCHC-type"/>
    <property type="match status" value="1"/>
</dbReference>
<keyword evidence="1" id="KW-0863">Zinc-finger</keyword>
<dbReference type="OrthoDB" id="3944784at2759"/>
<dbReference type="Pfam" id="PF00098">
    <property type="entry name" value="zf-CCHC"/>
    <property type="match status" value="1"/>
</dbReference>
<dbReference type="InterPro" id="IPR001878">
    <property type="entry name" value="Znf_CCHC"/>
</dbReference>
<dbReference type="Proteomes" id="UP000509510">
    <property type="component" value="Chromosome VI"/>
</dbReference>
<feature type="compositionally biased region" description="Basic and acidic residues" evidence="2">
    <location>
        <begin position="364"/>
        <end position="380"/>
    </location>
</feature>
<keyword evidence="6" id="KW-1185">Reference proteome</keyword>
<reference evidence="6" key="2">
    <citation type="submission" date="2020-06" db="EMBL/GenBank/DDBJ databases">
        <title>A chromosome-scale genome assembly of Talaromyces rugulosus W13939.</title>
        <authorList>
            <person name="Wang B."/>
            <person name="Guo L."/>
            <person name="Ye K."/>
            <person name="Wang L."/>
        </authorList>
    </citation>
    <scope>NUCLEOTIDE SEQUENCE [LARGE SCALE GENOMIC DNA]</scope>
    <source>
        <strain evidence="6">W13939</strain>
    </source>
</reference>
<protein>
    <recommendedName>
        <fullName evidence="3">CCHC-type domain-containing protein</fullName>
    </recommendedName>
</protein>
<gene>
    <name evidence="4" type="ORF">TRUGW13939_04827</name>
    <name evidence="5" type="ORF">TRUGW13939_11958</name>
</gene>
<dbReference type="InterPro" id="IPR036875">
    <property type="entry name" value="Znf_CCHC_sf"/>
</dbReference>
<feature type="compositionally biased region" description="Basic and acidic residues" evidence="2">
    <location>
        <begin position="267"/>
        <end position="276"/>
    </location>
</feature>
<dbReference type="GO" id="GO:0008270">
    <property type="term" value="F:zinc ion binding"/>
    <property type="evidence" value="ECO:0007669"/>
    <property type="project" value="UniProtKB-KW"/>
</dbReference>
<dbReference type="AlphaFoldDB" id="A0A7H8RE71"/>
<dbReference type="GO" id="GO:0003676">
    <property type="term" value="F:nucleic acid binding"/>
    <property type="evidence" value="ECO:0007669"/>
    <property type="project" value="InterPro"/>
</dbReference>
<dbReference type="EMBL" id="CP055899">
    <property type="protein sequence ID" value="QKX57709.1"/>
    <property type="molecule type" value="Genomic_DNA"/>
</dbReference>
<evidence type="ECO:0000259" key="3">
    <source>
        <dbReference type="PROSITE" id="PS50158"/>
    </source>
</evidence>